<keyword evidence="1" id="KW-0472">Membrane</keyword>
<keyword evidence="3" id="KW-1185">Reference proteome</keyword>
<evidence type="ECO:0000313" key="2">
    <source>
        <dbReference type="EMBL" id="MET3612193.1"/>
    </source>
</evidence>
<keyword evidence="1" id="KW-0812">Transmembrane</keyword>
<comment type="caution">
    <text evidence="2">The sequence shown here is derived from an EMBL/GenBank/DDBJ whole genome shotgun (WGS) entry which is preliminary data.</text>
</comment>
<accession>A0ABV2IUN5</accession>
<organism evidence="2 3">
    <name type="scientific">Rhizobium aquaticum</name>
    <dbReference type="NCBI Taxonomy" id="1549636"/>
    <lineage>
        <taxon>Bacteria</taxon>
        <taxon>Pseudomonadati</taxon>
        <taxon>Pseudomonadota</taxon>
        <taxon>Alphaproteobacteria</taxon>
        <taxon>Hyphomicrobiales</taxon>
        <taxon>Rhizobiaceae</taxon>
        <taxon>Rhizobium/Agrobacterium group</taxon>
        <taxon>Rhizobium</taxon>
    </lineage>
</organism>
<reference evidence="2 3" key="1">
    <citation type="submission" date="2024-06" db="EMBL/GenBank/DDBJ databases">
        <title>Genomic Encyclopedia of Type Strains, Phase IV (KMG-IV): sequencing the most valuable type-strain genomes for metagenomic binning, comparative biology and taxonomic classification.</title>
        <authorList>
            <person name="Goeker M."/>
        </authorList>
    </citation>
    <scope>NUCLEOTIDE SEQUENCE [LARGE SCALE GENOMIC DNA]</scope>
    <source>
        <strain evidence="2 3">DSM 29780</strain>
    </source>
</reference>
<gene>
    <name evidence="2" type="ORF">ABID16_000498</name>
</gene>
<dbReference type="Proteomes" id="UP001549047">
    <property type="component" value="Unassembled WGS sequence"/>
</dbReference>
<evidence type="ECO:0008006" key="4">
    <source>
        <dbReference type="Google" id="ProtNLM"/>
    </source>
</evidence>
<proteinExistence type="predicted"/>
<name>A0ABV2IUN5_9HYPH</name>
<dbReference type="EMBL" id="JBEPMB010000001">
    <property type="protein sequence ID" value="MET3612193.1"/>
    <property type="molecule type" value="Genomic_DNA"/>
</dbReference>
<feature type="transmembrane region" description="Helical" evidence="1">
    <location>
        <begin position="6"/>
        <end position="25"/>
    </location>
</feature>
<evidence type="ECO:0000256" key="1">
    <source>
        <dbReference type="SAM" id="Phobius"/>
    </source>
</evidence>
<protein>
    <recommendedName>
        <fullName evidence="4">Secreted protein with PEP-CTERM sorting signal</fullName>
    </recommendedName>
</protein>
<evidence type="ECO:0000313" key="3">
    <source>
        <dbReference type="Proteomes" id="UP001549047"/>
    </source>
</evidence>
<sequence length="38" mass="4509">MTPDIFFWYVFPLLVAIGGFAWLVYDSRKNKHKQHPGE</sequence>
<keyword evidence="1" id="KW-1133">Transmembrane helix</keyword>